<dbReference type="Gene3D" id="2.30.30.90">
    <property type="match status" value="1"/>
</dbReference>
<dbReference type="InterPro" id="IPR007167">
    <property type="entry name" value="Fe-transptr_FeoA-like"/>
</dbReference>
<evidence type="ECO:0000313" key="3">
    <source>
        <dbReference type="EMBL" id="VAW06720.1"/>
    </source>
</evidence>
<dbReference type="InterPro" id="IPR038157">
    <property type="entry name" value="FeoA_core_dom"/>
</dbReference>
<dbReference type="SUPFAM" id="SSF50037">
    <property type="entry name" value="C-terminal domain of transcriptional repressors"/>
    <property type="match status" value="1"/>
</dbReference>
<gene>
    <name evidence="3" type="ORF">MNBD_ALPHA01-729</name>
</gene>
<dbReference type="SMART" id="SM00899">
    <property type="entry name" value="FeoA"/>
    <property type="match status" value="1"/>
</dbReference>
<dbReference type="Pfam" id="PF04023">
    <property type="entry name" value="FeoA"/>
    <property type="match status" value="1"/>
</dbReference>
<name>A0A3B0SQI1_9ZZZZ</name>
<evidence type="ECO:0000256" key="1">
    <source>
        <dbReference type="ARBA" id="ARBA00023004"/>
    </source>
</evidence>
<sequence>MTLKYLSDLNKGDEAIILGFDAARCQDSEFARDLEDRLLEIGFEEGLTVKILHEGPISRDPIAVRIGQMTVALRRMEANAVKISNGEV</sequence>
<keyword evidence="1" id="KW-0408">Iron</keyword>
<organism evidence="3">
    <name type="scientific">hydrothermal vent metagenome</name>
    <dbReference type="NCBI Taxonomy" id="652676"/>
    <lineage>
        <taxon>unclassified sequences</taxon>
        <taxon>metagenomes</taxon>
        <taxon>ecological metagenomes</taxon>
    </lineage>
</organism>
<dbReference type="AlphaFoldDB" id="A0A3B0SQI1"/>
<accession>A0A3B0SQI1</accession>
<dbReference type="InterPro" id="IPR052713">
    <property type="entry name" value="FeoA"/>
</dbReference>
<dbReference type="InterPro" id="IPR008988">
    <property type="entry name" value="Transcriptional_repressor_C"/>
</dbReference>
<feature type="domain" description="Ferrous iron transporter FeoA-like" evidence="2">
    <location>
        <begin position="4"/>
        <end position="85"/>
    </location>
</feature>
<proteinExistence type="predicted"/>
<dbReference type="PANTHER" id="PTHR42954:SF2">
    <property type="entry name" value="FE(2+) TRANSPORT PROTEIN A"/>
    <property type="match status" value="1"/>
</dbReference>
<evidence type="ECO:0000259" key="2">
    <source>
        <dbReference type="SMART" id="SM00899"/>
    </source>
</evidence>
<dbReference type="GO" id="GO:0046914">
    <property type="term" value="F:transition metal ion binding"/>
    <property type="evidence" value="ECO:0007669"/>
    <property type="project" value="InterPro"/>
</dbReference>
<reference evidence="3" key="1">
    <citation type="submission" date="2018-06" db="EMBL/GenBank/DDBJ databases">
        <authorList>
            <person name="Zhirakovskaya E."/>
        </authorList>
    </citation>
    <scope>NUCLEOTIDE SEQUENCE</scope>
</reference>
<dbReference type="PANTHER" id="PTHR42954">
    <property type="entry name" value="FE(2+) TRANSPORT PROTEIN A"/>
    <property type="match status" value="1"/>
</dbReference>
<dbReference type="EMBL" id="UOEJ01000251">
    <property type="protein sequence ID" value="VAW06720.1"/>
    <property type="molecule type" value="Genomic_DNA"/>
</dbReference>
<protein>
    <recommendedName>
        <fullName evidence="2">Ferrous iron transporter FeoA-like domain-containing protein</fullName>
    </recommendedName>
</protein>